<dbReference type="PANTHER" id="PTHR42964">
    <property type="entry name" value="ENOYL-COA HYDRATASE"/>
    <property type="match status" value="1"/>
</dbReference>
<dbReference type="SUPFAM" id="SSF52096">
    <property type="entry name" value="ClpP/crotonase"/>
    <property type="match status" value="1"/>
</dbReference>
<dbReference type="RefSeq" id="WP_176160485.1">
    <property type="nucleotide sequence ID" value="NZ_CP054929.1"/>
</dbReference>
<dbReference type="AlphaFoldDB" id="A0A7H8N360"/>
<dbReference type="InterPro" id="IPR029045">
    <property type="entry name" value="ClpP/crotonase-like_dom_sf"/>
</dbReference>
<evidence type="ECO:0000313" key="3">
    <source>
        <dbReference type="Proteomes" id="UP000509303"/>
    </source>
</evidence>
<dbReference type="Pfam" id="PF00378">
    <property type="entry name" value="ECH_1"/>
    <property type="match status" value="1"/>
</dbReference>
<protein>
    <submittedName>
        <fullName evidence="2">Enoyl-CoA hydratase/isomerase</fullName>
    </submittedName>
</protein>
<reference evidence="2 3" key="1">
    <citation type="submission" date="2020-06" db="EMBL/GenBank/DDBJ databases">
        <title>Genome mining for natural products.</title>
        <authorList>
            <person name="Zhang B."/>
            <person name="Shi J."/>
            <person name="Ge H."/>
        </authorList>
    </citation>
    <scope>NUCLEOTIDE SEQUENCE [LARGE SCALE GENOMIC DNA]</scope>
    <source>
        <strain evidence="2 3">NA00687</strain>
    </source>
</reference>
<dbReference type="NCBIfam" id="NF005498">
    <property type="entry name" value="PRK07112.1"/>
    <property type="match status" value="1"/>
</dbReference>
<comment type="similarity">
    <text evidence="1">Belongs to the enoyl-CoA hydratase/isomerase family.</text>
</comment>
<accession>A0A7H8N360</accession>
<keyword evidence="3" id="KW-1185">Reference proteome</keyword>
<keyword evidence="2" id="KW-0413">Isomerase</keyword>
<dbReference type="CDD" id="cd06558">
    <property type="entry name" value="crotonase-like"/>
    <property type="match status" value="1"/>
</dbReference>
<dbReference type="EMBL" id="CP054929">
    <property type="protein sequence ID" value="QKW48753.1"/>
    <property type="molecule type" value="Genomic_DNA"/>
</dbReference>
<dbReference type="Gene3D" id="3.90.226.10">
    <property type="entry name" value="2-enoyl-CoA Hydratase, Chain A, domain 1"/>
    <property type="match status" value="1"/>
</dbReference>
<evidence type="ECO:0000313" key="2">
    <source>
        <dbReference type="EMBL" id="QKW48753.1"/>
    </source>
</evidence>
<proteinExistence type="inferred from homology"/>
<organism evidence="2 3">
    <name type="scientific">Streptomyces buecherae</name>
    <dbReference type="NCBI Taxonomy" id="2763006"/>
    <lineage>
        <taxon>Bacteria</taxon>
        <taxon>Bacillati</taxon>
        <taxon>Actinomycetota</taxon>
        <taxon>Actinomycetes</taxon>
        <taxon>Kitasatosporales</taxon>
        <taxon>Streptomycetaceae</taxon>
        <taxon>Streptomyces</taxon>
    </lineage>
</organism>
<dbReference type="InterPro" id="IPR001753">
    <property type="entry name" value="Enoyl-CoA_hydra/iso"/>
</dbReference>
<dbReference type="GO" id="GO:0016853">
    <property type="term" value="F:isomerase activity"/>
    <property type="evidence" value="ECO:0007669"/>
    <property type="project" value="UniProtKB-KW"/>
</dbReference>
<gene>
    <name evidence="2" type="ORF">HUT08_03415</name>
</gene>
<sequence>MGHETLCVERQGQVRRVRFHRPERDNAINDAMIRELHQVLDACERDGSSLVVFEGSAEAFCVGADFGDFAPGPAPDATEEPAEYDPAPLYDLWLRMATGPYITLAHVRGKTNAGGVGFVAASDVVIADTSATFSLSELLFGLYPAMVMPFLTRRVGFQRANYLTLTTRAIDAAQATEWGLVDRCAERSGPLIAQHLGRMSRLSPDGIARYKRYMSTEIAPLHRHREGAIAANLEIFSDPRNLQRITRFVEDGIYPWEQRGPHGTSRADEGAA</sequence>
<dbReference type="Proteomes" id="UP000509303">
    <property type="component" value="Chromosome"/>
</dbReference>
<evidence type="ECO:0000256" key="1">
    <source>
        <dbReference type="ARBA" id="ARBA00005254"/>
    </source>
</evidence>
<name>A0A7H8N360_9ACTN</name>
<dbReference type="InterPro" id="IPR051683">
    <property type="entry name" value="Enoyl-CoA_Hydratase/Isomerase"/>
</dbReference>
<dbReference type="PANTHER" id="PTHR42964:SF1">
    <property type="entry name" value="POLYKETIDE BIOSYNTHESIS ENOYL-COA HYDRATASE PKSH-RELATED"/>
    <property type="match status" value="1"/>
</dbReference>